<name>A0A7Y0LWZ6_CELFI</name>
<feature type="signal peptide" evidence="6">
    <location>
        <begin position="1"/>
        <end position="20"/>
    </location>
</feature>
<dbReference type="SMART" id="SM00062">
    <property type="entry name" value="PBPb"/>
    <property type="match status" value="1"/>
</dbReference>
<comment type="similarity">
    <text evidence="1 4">Belongs to the bacterial solute-binding protein 3 family.</text>
</comment>
<evidence type="ECO:0000256" key="6">
    <source>
        <dbReference type="SAM" id="SignalP"/>
    </source>
</evidence>
<evidence type="ECO:0000313" key="9">
    <source>
        <dbReference type="Proteomes" id="UP000562124"/>
    </source>
</evidence>
<sequence>MRTRSAGLIALISASALALAGCGGGGDEPGGNQTDTGGATDSSEESAVEEFPAGSTMAELAQAGSITIGTKFDQPLFGLVGPDGVPQGFDVEVAKIIAENLGIDEDGIEWVETISANRETFITNGDVDIVVATYTINDKRKEVISFAGPYYLAGQSILTLKSNTEIEGPDDLAGKKVCTVSGSTPEANLLANYPEAQVVPFGTYSECIEPLRNGQVDAVSTDNVILAGFAADNDDLEVRGDPFTEEPYGIGLAKDDTDFRNWINDVLEASYEDGTWTEAWEATAGTVLPTPEPPAVDRY</sequence>
<dbReference type="PROSITE" id="PS01039">
    <property type="entry name" value="SBP_BACTERIAL_3"/>
    <property type="match status" value="1"/>
</dbReference>
<evidence type="ECO:0000256" key="2">
    <source>
        <dbReference type="ARBA" id="ARBA00022448"/>
    </source>
</evidence>
<protein>
    <submittedName>
        <fullName evidence="8">Glutamate ABC transporter substrate-binding protein</fullName>
    </submittedName>
</protein>
<dbReference type="GO" id="GO:0030288">
    <property type="term" value="C:outer membrane-bounded periplasmic space"/>
    <property type="evidence" value="ECO:0007669"/>
    <property type="project" value="TreeGrafter"/>
</dbReference>
<accession>A0A7Y0LWZ6</accession>
<keyword evidence="3 6" id="KW-0732">Signal</keyword>
<dbReference type="InterPro" id="IPR001638">
    <property type="entry name" value="Solute-binding_3/MltF_N"/>
</dbReference>
<dbReference type="Pfam" id="PF00497">
    <property type="entry name" value="SBP_bac_3"/>
    <property type="match status" value="1"/>
</dbReference>
<dbReference type="Proteomes" id="UP000562124">
    <property type="component" value="Unassembled WGS sequence"/>
</dbReference>
<dbReference type="AlphaFoldDB" id="A0A7Y0LWZ6"/>
<keyword evidence="2" id="KW-0813">Transport</keyword>
<evidence type="ECO:0000256" key="4">
    <source>
        <dbReference type="RuleBase" id="RU003744"/>
    </source>
</evidence>
<evidence type="ECO:0000259" key="7">
    <source>
        <dbReference type="SMART" id="SM00062"/>
    </source>
</evidence>
<feature type="domain" description="Solute-binding protein family 3/N-terminal" evidence="7">
    <location>
        <begin position="65"/>
        <end position="287"/>
    </location>
</feature>
<keyword evidence="9" id="KW-1185">Reference proteome</keyword>
<dbReference type="PANTHER" id="PTHR30085">
    <property type="entry name" value="AMINO ACID ABC TRANSPORTER PERMEASE"/>
    <property type="match status" value="1"/>
</dbReference>
<dbReference type="GO" id="GO:0005576">
    <property type="term" value="C:extracellular region"/>
    <property type="evidence" value="ECO:0007669"/>
    <property type="project" value="TreeGrafter"/>
</dbReference>
<organism evidence="8 9">
    <name type="scientific">Cellulomonas fimi</name>
    <dbReference type="NCBI Taxonomy" id="1708"/>
    <lineage>
        <taxon>Bacteria</taxon>
        <taxon>Bacillati</taxon>
        <taxon>Actinomycetota</taxon>
        <taxon>Actinomycetes</taxon>
        <taxon>Micrococcales</taxon>
        <taxon>Cellulomonadaceae</taxon>
        <taxon>Cellulomonas</taxon>
    </lineage>
</organism>
<comment type="caution">
    <text evidence="8">The sequence shown here is derived from an EMBL/GenBank/DDBJ whole genome shotgun (WGS) entry which is preliminary data.</text>
</comment>
<dbReference type="SUPFAM" id="SSF53850">
    <property type="entry name" value="Periplasmic binding protein-like II"/>
    <property type="match status" value="1"/>
</dbReference>
<dbReference type="GO" id="GO:0006865">
    <property type="term" value="P:amino acid transport"/>
    <property type="evidence" value="ECO:0007669"/>
    <property type="project" value="TreeGrafter"/>
</dbReference>
<evidence type="ECO:0000256" key="5">
    <source>
        <dbReference type="SAM" id="MobiDB-lite"/>
    </source>
</evidence>
<feature type="region of interest" description="Disordered" evidence="5">
    <location>
        <begin position="25"/>
        <end position="47"/>
    </location>
</feature>
<feature type="chain" id="PRO_5038359341" evidence="6">
    <location>
        <begin position="21"/>
        <end position="299"/>
    </location>
</feature>
<evidence type="ECO:0000256" key="3">
    <source>
        <dbReference type="ARBA" id="ARBA00022729"/>
    </source>
</evidence>
<reference evidence="8 9" key="1">
    <citation type="submission" date="2020-04" db="EMBL/GenBank/DDBJ databases">
        <title>Sequencing and Assembly of C. fimi.</title>
        <authorList>
            <person name="Ramsey A.R."/>
        </authorList>
    </citation>
    <scope>NUCLEOTIDE SEQUENCE [LARGE SCALE GENOMIC DNA]</scope>
    <source>
        <strain evidence="8 9">SB</strain>
    </source>
</reference>
<evidence type="ECO:0000313" key="8">
    <source>
        <dbReference type="EMBL" id="NMR19520.1"/>
    </source>
</evidence>
<dbReference type="RefSeq" id="WP_169323897.1">
    <property type="nucleotide sequence ID" value="NZ_JABCJJ010000005.1"/>
</dbReference>
<dbReference type="InterPro" id="IPR051455">
    <property type="entry name" value="Bact_solute-bind_prot3"/>
</dbReference>
<proteinExistence type="inferred from homology"/>
<dbReference type="InterPro" id="IPR018313">
    <property type="entry name" value="SBP_3_CS"/>
</dbReference>
<dbReference type="CDD" id="cd13690">
    <property type="entry name" value="PBP2_GluB"/>
    <property type="match status" value="1"/>
</dbReference>
<dbReference type="PANTHER" id="PTHR30085:SF6">
    <property type="entry name" value="ABC TRANSPORTER GLUTAMINE-BINDING PROTEIN GLNH"/>
    <property type="match status" value="1"/>
</dbReference>
<feature type="compositionally biased region" description="Polar residues" evidence="5">
    <location>
        <begin position="31"/>
        <end position="41"/>
    </location>
</feature>
<evidence type="ECO:0000256" key="1">
    <source>
        <dbReference type="ARBA" id="ARBA00010333"/>
    </source>
</evidence>
<dbReference type="EMBL" id="JABCJJ010000005">
    <property type="protein sequence ID" value="NMR19520.1"/>
    <property type="molecule type" value="Genomic_DNA"/>
</dbReference>
<gene>
    <name evidence="8" type="ORF">HIR71_04665</name>
</gene>
<dbReference type="Gene3D" id="3.40.190.10">
    <property type="entry name" value="Periplasmic binding protein-like II"/>
    <property type="match status" value="2"/>
</dbReference>
<dbReference type="PROSITE" id="PS51257">
    <property type="entry name" value="PROKAR_LIPOPROTEIN"/>
    <property type="match status" value="1"/>
</dbReference>